<dbReference type="Proteomes" id="UP000498740">
    <property type="component" value="Unassembled WGS sequence"/>
</dbReference>
<comment type="caution">
    <text evidence="2">The sequence shown here is derived from an EMBL/GenBank/DDBJ whole genome shotgun (WGS) entry which is preliminary data.</text>
</comment>
<evidence type="ECO:0000313" key="3">
    <source>
        <dbReference type="Proteomes" id="UP000498740"/>
    </source>
</evidence>
<feature type="compositionally biased region" description="Basic and acidic residues" evidence="1">
    <location>
        <begin position="85"/>
        <end position="98"/>
    </location>
</feature>
<sequence length="132" mass="14524">MRTGQWTGCTRRPAQFGFPQQLLLQDVYFTTIENLALELERWVRAAEQLEATRPLIEATRACTAGRDTLSGELETRDLTVDIRRDTEPHQEIGVDRDQGAAGPGGSISLRATSTRTSAIWELALPPGAMATV</sequence>
<proteinExistence type="predicted"/>
<reference evidence="2 3" key="1">
    <citation type="submission" date="2020-05" db="EMBL/GenBank/DDBJ databases">
        <title>Whole genome shotgun sequence of Streptomyces microflavus NBRC 13062.</title>
        <authorList>
            <person name="Komaki H."/>
            <person name="Tamura T."/>
        </authorList>
    </citation>
    <scope>NUCLEOTIDE SEQUENCE [LARGE SCALE GENOMIC DNA]</scope>
    <source>
        <strain evidence="2 3">NBRC 13062</strain>
    </source>
</reference>
<dbReference type="EMBL" id="BLWD01000002">
    <property type="protein sequence ID" value="GFN09369.1"/>
    <property type="molecule type" value="Genomic_DNA"/>
</dbReference>
<dbReference type="RefSeq" id="WP_032754881.1">
    <property type="nucleotide sequence ID" value="NZ_BMUG01000005.1"/>
</dbReference>
<accession>A0A7J0D4D7</accession>
<name>A0A7J0D4D7_STRMI</name>
<feature type="region of interest" description="Disordered" evidence="1">
    <location>
        <begin position="85"/>
        <end position="104"/>
    </location>
</feature>
<protein>
    <submittedName>
        <fullName evidence="2">Uncharacterized protein</fullName>
    </submittedName>
</protein>
<evidence type="ECO:0000256" key="1">
    <source>
        <dbReference type="SAM" id="MobiDB-lite"/>
    </source>
</evidence>
<gene>
    <name evidence="2" type="ORF">Smic_79250</name>
</gene>
<dbReference type="AlphaFoldDB" id="A0A7J0D4D7"/>
<organism evidence="2 3">
    <name type="scientific">Streptomyces microflavus</name>
    <name type="common">Streptomyces lipmanii</name>
    <dbReference type="NCBI Taxonomy" id="1919"/>
    <lineage>
        <taxon>Bacteria</taxon>
        <taxon>Bacillati</taxon>
        <taxon>Actinomycetota</taxon>
        <taxon>Actinomycetes</taxon>
        <taxon>Kitasatosporales</taxon>
        <taxon>Streptomycetaceae</taxon>
        <taxon>Streptomyces</taxon>
    </lineage>
</organism>
<evidence type="ECO:0000313" key="2">
    <source>
        <dbReference type="EMBL" id="GFN09369.1"/>
    </source>
</evidence>